<protein>
    <submittedName>
        <fullName evidence="1">Uncharacterized protein</fullName>
    </submittedName>
</protein>
<reference evidence="1 2" key="1">
    <citation type="submission" date="2020-08" db="EMBL/GenBank/DDBJ databases">
        <authorList>
            <person name="Koutsovoulos G."/>
            <person name="Danchin GJ E."/>
        </authorList>
    </citation>
    <scope>NUCLEOTIDE SEQUENCE [LARGE SCALE GENOMIC DNA]</scope>
</reference>
<dbReference type="Proteomes" id="UP000580250">
    <property type="component" value="Unassembled WGS sequence"/>
</dbReference>
<gene>
    <name evidence="1" type="ORF">MENT_LOCUS51373</name>
</gene>
<evidence type="ECO:0000313" key="1">
    <source>
        <dbReference type="EMBL" id="CAD2198089.1"/>
    </source>
</evidence>
<dbReference type="AlphaFoldDB" id="A0A6V7XFI3"/>
<sequence>MLKFIFSCVAKWNKKNIITITGPISVLSDVSEKIEKGRIVKSYPFNKVVKHPPINQIFKVVIIEYESKKYCADIIFTDAIWNEDTKSDDSPKENCGKDHLNSNWDYKNYIKDYKIMGELFKNKLEFLEWYIGFELIDLLHNSGFVKIESIDICDNSKLFKETEQTSKNKFNKYINILDLPTFSKKFKKYKIKRYNAGKYRKI</sequence>
<dbReference type="EMBL" id="CAJEWN010001518">
    <property type="protein sequence ID" value="CAD2198089.1"/>
    <property type="molecule type" value="Genomic_DNA"/>
</dbReference>
<name>A0A6V7XFI3_MELEN</name>
<evidence type="ECO:0000313" key="2">
    <source>
        <dbReference type="Proteomes" id="UP000580250"/>
    </source>
</evidence>
<accession>A0A6V7XFI3</accession>
<organism evidence="1 2">
    <name type="scientific">Meloidogyne enterolobii</name>
    <name type="common">Root-knot nematode worm</name>
    <name type="synonym">Meloidogyne mayaguensis</name>
    <dbReference type="NCBI Taxonomy" id="390850"/>
    <lineage>
        <taxon>Eukaryota</taxon>
        <taxon>Metazoa</taxon>
        <taxon>Ecdysozoa</taxon>
        <taxon>Nematoda</taxon>
        <taxon>Chromadorea</taxon>
        <taxon>Rhabditida</taxon>
        <taxon>Tylenchina</taxon>
        <taxon>Tylenchomorpha</taxon>
        <taxon>Tylenchoidea</taxon>
        <taxon>Meloidogynidae</taxon>
        <taxon>Meloidogyninae</taxon>
        <taxon>Meloidogyne</taxon>
    </lineage>
</organism>
<proteinExistence type="predicted"/>
<comment type="caution">
    <text evidence="1">The sequence shown here is derived from an EMBL/GenBank/DDBJ whole genome shotgun (WGS) entry which is preliminary data.</text>
</comment>